<dbReference type="KEGG" id="vrm:44547418_01705"/>
<organism evidence="4 5">
    <name type="scientific">Veillonella rodentium</name>
    <dbReference type="NCBI Taxonomy" id="248315"/>
    <lineage>
        <taxon>Bacteria</taxon>
        <taxon>Bacillati</taxon>
        <taxon>Bacillota</taxon>
        <taxon>Negativicutes</taxon>
        <taxon>Veillonellales</taxon>
        <taxon>Veillonellaceae</taxon>
        <taxon>Veillonella</taxon>
    </lineage>
</organism>
<dbReference type="EC" id="4.2.1.2" evidence="4"/>
<gene>
    <name evidence="4" type="primary">fumA</name>
    <name evidence="4" type="ORF">SAMEA44547418_01705</name>
</gene>
<feature type="domain" description="Fe-S hydro-lyase tartrate dehydratase beta-type catalytic" evidence="3">
    <location>
        <begin position="3"/>
        <end position="173"/>
    </location>
</feature>
<dbReference type="GO" id="GO:0004333">
    <property type="term" value="F:fumarate hydratase activity"/>
    <property type="evidence" value="ECO:0007669"/>
    <property type="project" value="UniProtKB-EC"/>
</dbReference>
<reference evidence="4 5" key="1">
    <citation type="submission" date="2017-06" db="EMBL/GenBank/DDBJ databases">
        <authorList>
            <consortium name="Pathogen Informatics"/>
        </authorList>
    </citation>
    <scope>NUCLEOTIDE SEQUENCE [LARGE SCALE GENOMIC DNA]</scope>
    <source>
        <strain evidence="4 5">NCTC12018</strain>
    </source>
</reference>
<dbReference type="AlphaFoldDB" id="A0A239ZTQ4"/>
<dbReference type="Proteomes" id="UP000214973">
    <property type="component" value="Chromosome 1"/>
</dbReference>
<comment type="similarity">
    <text evidence="1">Belongs to the class-I fumarase family.</text>
</comment>
<evidence type="ECO:0000259" key="3">
    <source>
        <dbReference type="Pfam" id="PF05683"/>
    </source>
</evidence>
<dbReference type="EMBL" id="LT906470">
    <property type="protein sequence ID" value="SNV74329.1"/>
    <property type="molecule type" value="Genomic_DNA"/>
</dbReference>
<dbReference type="PANTHER" id="PTHR43351">
    <property type="entry name" value="L(+)-TARTRATE DEHYDRATASE SUBUNIT BETA"/>
    <property type="match status" value="1"/>
</dbReference>
<keyword evidence="2 4" id="KW-0456">Lyase</keyword>
<sequence>MSIEVQLPITKEMAKTFKTGDVLYLTGYVYTCRDAGHKLISEALERGESSPVDWTNQLIYYAGPCPAPPGKVFNSNGPTTAIRMDPYVEMMLKLGATAMLGKGVREPYVADLCKEYGAVSLLGVGGASAINAARIKSAEIMAYGELGTESIKKLYFDRFRVIVGIDTEGNVLQNQEIPKYKR</sequence>
<evidence type="ECO:0000313" key="5">
    <source>
        <dbReference type="Proteomes" id="UP000214973"/>
    </source>
</evidence>
<dbReference type="RefSeq" id="WP_095066505.1">
    <property type="nucleotide sequence ID" value="NZ_LT906470.1"/>
</dbReference>
<dbReference type="InterPro" id="IPR036660">
    <property type="entry name" value="Fe-S_hydroAse_TtdB_cat_sf"/>
</dbReference>
<name>A0A239ZTQ4_9FIRM</name>
<dbReference type="Gene3D" id="3.20.130.10">
    <property type="entry name" value="Fe-S hydro-lyase, tartrate dehydratase beta-type, catalytic domain"/>
    <property type="match status" value="1"/>
</dbReference>
<evidence type="ECO:0000256" key="1">
    <source>
        <dbReference type="ARBA" id="ARBA00008876"/>
    </source>
</evidence>
<dbReference type="InterPro" id="IPR004647">
    <property type="entry name" value="Fe-S_hydro-lyase_TtdB-typ_cat"/>
</dbReference>
<keyword evidence="5" id="KW-1185">Reference proteome</keyword>
<evidence type="ECO:0000313" key="4">
    <source>
        <dbReference type="EMBL" id="SNV74329.1"/>
    </source>
</evidence>
<proteinExistence type="inferred from homology"/>
<accession>A0A239ZTQ4</accession>
<protein>
    <submittedName>
        <fullName evidence="4">Fumarate hydratase class I, aerobic</fullName>
        <ecNumber evidence="4">4.2.1.2</ecNumber>
    </submittedName>
</protein>
<dbReference type="SUPFAM" id="SSF117457">
    <property type="entry name" value="FumA C-terminal domain-like"/>
    <property type="match status" value="1"/>
</dbReference>
<evidence type="ECO:0000256" key="2">
    <source>
        <dbReference type="ARBA" id="ARBA00023239"/>
    </source>
</evidence>
<dbReference type="Pfam" id="PF05683">
    <property type="entry name" value="Fumerase_C"/>
    <property type="match status" value="1"/>
</dbReference>
<dbReference type="PANTHER" id="PTHR43351:SF2">
    <property type="entry name" value="L(+)-TARTRATE DEHYDRATASE SUBUNIT BETA-RELATED"/>
    <property type="match status" value="1"/>
</dbReference>